<evidence type="ECO:0000259" key="10">
    <source>
        <dbReference type="Pfam" id="PF00294"/>
    </source>
</evidence>
<feature type="domain" description="Carbohydrate kinase PfkB" evidence="10">
    <location>
        <begin position="5"/>
        <end position="334"/>
    </location>
</feature>
<keyword evidence="12" id="KW-1185">Reference proteome</keyword>
<keyword evidence="4 9" id="KW-0418">Kinase</keyword>
<evidence type="ECO:0000256" key="3">
    <source>
        <dbReference type="ARBA" id="ARBA00022741"/>
    </source>
</evidence>
<comment type="pathway">
    <text evidence="9">Carbohydrate metabolism; D-ribose degradation; D-ribose 5-phosphate from beta-D-ribopyranose: step 2/2.</text>
</comment>
<feature type="binding site" evidence="9">
    <location>
        <position position="323"/>
    </location>
    <ligand>
        <name>K(+)</name>
        <dbReference type="ChEBI" id="CHEBI:29103"/>
    </ligand>
</feature>
<keyword evidence="2 9" id="KW-0479">Metal-binding</keyword>
<feature type="binding site" evidence="9">
    <location>
        <begin position="14"/>
        <end position="16"/>
    </location>
    <ligand>
        <name>substrate</name>
    </ligand>
</feature>
<feature type="active site" description="Proton acceptor" evidence="9">
    <location>
        <position position="289"/>
    </location>
</feature>
<evidence type="ECO:0000313" key="11">
    <source>
        <dbReference type="EMBL" id="CAF9925018.1"/>
    </source>
</evidence>
<dbReference type="InterPro" id="IPR029056">
    <property type="entry name" value="Ribokinase-like"/>
</dbReference>
<comment type="similarity">
    <text evidence="9">Belongs to the carbohydrate kinase PfkB family. Ribokinase subfamily.</text>
</comment>
<dbReference type="EMBL" id="CAJPDQ010000022">
    <property type="protein sequence ID" value="CAF9925018.1"/>
    <property type="molecule type" value="Genomic_DNA"/>
</dbReference>
<dbReference type="OrthoDB" id="415590at2759"/>
<feature type="binding site" evidence="9">
    <location>
        <position position="289"/>
    </location>
    <ligand>
        <name>substrate</name>
    </ligand>
</feature>
<dbReference type="GO" id="GO:0005524">
    <property type="term" value="F:ATP binding"/>
    <property type="evidence" value="ECO:0007669"/>
    <property type="project" value="UniProtKB-UniRule"/>
</dbReference>
<dbReference type="GO" id="GO:0046872">
    <property type="term" value="F:metal ion binding"/>
    <property type="evidence" value="ECO:0007669"/>
    <property type="project" value="UniProtKB-KW"/>
</dbReference>
<keyword evidence="1 9" id="KW-0808">Transferase</keyword>
<comment type="caution">
    <text evidence="11">The sequence shown here is derived from an EMBL/GenBank/DDBJ whole genome shotgun (WGS) entry which is preliminary data.</text>
</comment>
<feature type="binding site" evidence="9">
    <location>
        <position position="326"/>
    </location>
    <ligand>
        <name>K(+)</name>
        <dbReference type="ChEBI" id="CHEBI:29103"/>
    </ligand>
</feature>
<dbReference type="EC" id="2.7.1.15" evidence="9"/>
<keyword evidence="8 9" id="KW-0119">Carbohydrate metabolism</keyword>
<organism evidence="11 12">
    <name type="scientific">Gomphillus americanus</name>
    <dbReference type="NCBI Taxonomy" id="1940652"/>
    <lineage>
        <taxon>Eukaryota</taxon>
        <taxon>Fungi</taxon>
        <taxon>Dikarya</taxon>
        <taxon>Ascomycota</taxon>
        <taxon>Pezizomycotina</taxon>
        <taxon>Lecanoromycetes</taxon>
        <taxon>OSLEUM clade</taxon>
        <taxon>Ostropomycetidae</taxon>
        <taxon>Ostropales</taxon>
        <taxon>Graphidaceae</taxon>
        <taxon>Gomphilloideae</taxon>
        <taxon>Gomphillus</taxon>
    </lineage>
</organism>
<dbReference type="UniPathway" id="UPA00916">
    <property type="reaction ID" value="UER00889"/>
</dbReference>
<name>A0A8H3FNG7_9LECA</name>
<feature type="binding site" evidence="9">
    <location>
        <position position="328"/>
    </location>
    <ligand>
        <name>K(+)</name>
        <dbReference type="ChEBI" id="CHEBI:29103"/>
    </ligand>
</feature>
<dbReference type="InterPro" id="IPR011877">
    <property type="entry name" value="Ribokinase"/>
</dbReference>
<evidence type="ECO:0000313" key="12">
    <source>
        <dbReference type="Proteomes" id="UP000664169"/>
    </source>
</evidence>
<feature type="binding site" evidence="9">
    <location>
        <begin position="252"/>
        <end position="257"/>
    </location>
    <ligand>
        <name>ATP</name>
        <dbReference type="ChEBI" id="CHEBI:30616"/>
    </ligand>
</feature>
<feature type="binding site" evidence="9">
    <location>
        <begin position="288"/>
        <end position="289"/>
    </location>
    <ligand>
        <name>ATP</name>
        <dbReference type="ChEBI" id="CHEBI:30616"/>
    </ligand>
</feature>
<keyword evidence="5 9" id="KW-0067">ATP-binding</keyword>
<dbReference type="Proteomes" id="UP000664169">
    <property type="component" value="Unassembled WGS sequence"/>
</dbReference>
<evidence type="ECO:0000256" key="2">
    <source>
        <dbReference type="ARBA" id="ARBA00022723"/>
    </source>
</evidence>
<feature type="binding site" evidence="9">
    <location>
        <position position="332"/>
    </location>
    <ligand>
        <name>K(+)</name>
        <dbReference type="ChEBI" id="CHEBI:29103"/>
    </ligand>
</feature>
<proteinExistence type="inferred from homology"/>
<dbReference type="Pfam" id="PF00294">
    <property type="entry name" value="PfkB"/>
    <property type="match status" value="1"/>
</dbReference>
<evidence type="ECO:0000256" key="6">
    <source>
        <dbReference type="ARBA" id="ARBA00022842"/>
    </source>
</evidence>
<keyword evidence="9" id="KW-0963">Cytoplasm</keyword>
<comment type="subcellular location">
    <subcellularLocation>
        <location evidence="9">Cytoplasm</location>
    </subcellularLocation>
    <subcellularLocation>
        <location evidence="9">Nucleus</location>
    </subcellularLocation>
</comment>
<dbReference type="InterPro" id="IPR002139">
    <property type="entry name" value="Ribo/fructo_kinase"/>
</dbReference>
<comment type="cofactor">
    <cofactor evidence="9">
        <name>Mg(2+)</name>
        <dbReference type="ChEBI" id="CHEBI:18420"/>
    </cofactor>
    <text evidence="9">Requires a divalent cation, most likely magnesium in vivo, as an electrophilic catalyst to aid phosphoryl group transfer. It is the chelate of the metal and the nucleotide that is the actual substrate.</text>
</comment>
<comment type="subunit">
    <text evidence="9">Homodimer.</text>
</comment>
<comment type="catalytic activity">
    <reaction evidence="9">
        <text>D-ribose + ATP = D-ribose 5-phosphate + ADP + H(+)</text>
        <dbReference type="Rhea" id="RHEA:13697"/>
        <dbReference type="ChEBI" id="CHEBI:15378"/>
        <dbReference type="ChEBI" id="CHEBI:30616"/>
        <dbReference type="ChEBI" id="CHEBI:47013"/>
        <dbReference type="ChEBI" id="CHEBI:78346"/>
        <dbReference type="ChEBI" id="CHEBI:456216"/>
        <dbReference type="EC" id="2.7.1.15"/>
    </reaction>
</comment>
<dbReference type="GO" id="GO:0005634">
    <property type="term" value="C:nucleus"/>
    <property type="evidence" value="ECO:0007669"/>
    <property type="project" value="UniProtKB-SubCell"/>
</dbReference>
<evidence type="ECO:0000256" key="7">
    <source>
        <dbReference type="ARBA" id="ARBA00022958"/>
    </source>
</evidence>
<keyword evidence="6 9" id="KW-0460">Magnesium</keyword>
<accession>A0A8H3FNG7</accession>
<dbReference type="GO" id="GO:0005737">
    <property type="term" value="C:cytoplasm"/>
    <property type="evidence" value="ECO:0007669"/>
    <property type="project" value="UniProtKB-SubCell"/>
</dbReference>
<dbReference type="InterPro" id="IPR011611">
    <property type="entry name" value="PfkB_dom"/>
</dbReference>
<dbReference type="Gene3D" id="3.40.1190.20">
    <property type="match status" value="1"/>
</dbReference>
<gene>
    <name evidence="11" type="ORF">GOMPHAMPRED_003793</name>
</gene>
<dbReference type="AlphaFoldDB" id="A0A8H3FNG7"/>
<comment type="caution">
    <text evidence="9">Lacks conserved residue(s) required for the propagation of feature annotation.</text>
</comment>
<feature type="binding site" evidence="9">
    <location>
        <position position="164"/>
    </location>
    <ligand>
        <name>substrate</name>
    </ligand>
</feature>
<comment type="function">
    <text evidence="9">Catalyzes the phosphorylation of ribose at O-5 in a reaction requiring ATP and magnesium. The resulting D-ribose-5-phosphate can then be used either for sythesis of nucleotides, histidine, and tryptophan, or as a component of the pentose phosphate pathway.</text>
</comment>
<keyword evidence="3 9" id="KW-0547">Nucleotide-binding</keyword>
<reference evidence="11" key="1">
    <citation type="submission" date="2021-03" db="EMBL/GenBank/DDBJ databases">
        <authorList>
            <person name="Tagirdzhanova G."/>
        </authorList>
    </citation>
    <scope>NUCLEOTIDE SEQUENCE</scope>
</reference>
<evidence type="ECO:0000256" key="1">
    <source>
        <dbReference type="ARBA" id="ARBA00022679"/>
    </source>
</evidence>
<feature type="binding site" evidence="9">
    <location>
        <begin position="42"/>
        <end position="46"/>
    </location>
    <ligand>
        <name>substrate</name>
    </ligand>
</feature>
<feature type="binding site" evidence="9">
    <location>
        <position position="283"/>
    </location>
    <ligand>
        <name>K(+)</name>
        <dbReference type="ChEBI" id="CHEBI:29103"/>
    </ligand>
</feature>
<dbReference type="PANTHER" id="PTHR10584:SF166">
    <property type="entry name" value="RIBOKINASE"/>
    <property type="match status" value="1"/>
</dbReference>
<keyword evidence="7 9" id="KW-0630">Potassium</keyword>
<keyword evidence="9" id="KW-0539">Nucleus</keyword>
<feature type="binding site" evidence="9">
    <location>
        <position position="285"/>
    </location>
    <ligand>
        <name>K(+)</name>
        <dbReference type="ChEBI" id="CHEBI:29103"/>
    </ligand>
</feature>
<comment type="activity regulation">
    <text evidence="9">Activated by a monovalent cation that binds near, but not in, the active site. The most likely occupant of the site in vivo is potassium. Ion binding induces a conformational change that may alter substrate affinity.</text>
</comment>
<evidence type="ECO:0000256" key="5">
    <source>
        <dbReference type="ARBA" id="ARBA00022840"/>
    </source>
</evidence>
<dbReference type="GO" id="GO:0019303">
    <property type="term" value="P:D-ribose catabolic process"/>
    <property type="evidence" value="ECO:0007669"/>
    <property type="project" value="UniProtKB-UniRule"/>
</dbReference>
<evidence type="ECO:0000256" key="8">
    <source>
        <dbReference type="ARBA" id="ARBA00023277"/>
    </source>
</evidence>
<dbReference type="HAMAP" id="MF_01987">
    <property type="entry name" value="Ribokinase"/>
    <property type="match status" value="1"/>
</dbReference>
<evidence type="ECO:0000256" key="9">
    <source>
        <dbReference type="HAMAP-Rule" id="MF_03215"/>
    </source>
</evidence>
<dbReference type="GO" id="GO:0004747">
    <property type="term" value="F:ribokinase activity"/>
    <property type="evidence" value="ECO:0007669"/>
    <property type="project" value="UniProtKB-UniRule"/>
</dbReference>
<dbReference type="PRINTS" id="PR00990">
    <property type="entry name" value="RIBOKINASE"/>
</dbReference>
<feature type="binding site" evidence="9">
    <location>
        <position position="209"/>
    </location>
    <ligand>
        <name>ATP</name>
        <dbReference type="ChEBI" id="CHEBI:30616"/>
    </ligand>
</feature>
<dbReference type="PANTHER" id="PTHR10584">
    <property type="entry name" value="SUGAR KINASE"/>
    <property type="match status" value="1"/>
</dbReference>
<protein>
    <recommendedName>
        <fullName evidence="9">Ribokinase</fullName>
        <shortName evidence="9">RK</shortName>
        <ecNumber evidence="9">2.7.1.15</ecNumber>
    </recommendedName>
</protein>
<sequence length="339" mass="35755">MAQSRRIVVLGSLNTDLVTVTSRIPLAGETFTAISFSTGPGGKGQNQAVGCARAATNAESGEAPIQVAMLGATGTSEHDQLSDALHATLKAEGIDASGIERIPHISSGTATILVEEQTGQNRILVVPGANGKVNASFLQKPIFKSKLWGDSKNPKASLLVLQLEIPLETVVEAISQAKSHGIPVLLNPAPAISNIPRETLRDVDHLIVNETEAQILLSNHDELVGLETTTKDWLHQVFLSFAKIGVKNLVVTLGEKGACYTSSSDQGYDLVSAIKVPAEDIVDTTAAGDTFVGVYAVEVVKSQGKELNLRKAIEQACKASALTVQKAGAIQSIPYGRDY</sequence>
<dbReference type="SUPFAM" id="SSF53613">
    <property type="entry name" value="Ribokinase-like"/>
    <property type="match status" value="1"/>
</dbReference>
<evidence type="ECO:0000256" key="4">
    <source>
        <dbReference type="ARBA" id="ARBA00022777"/>
    </source>
</evidence>
<dbReference type="CDD" id="cd01174">
    <property type="entry name" value="ribokinase"/>
    <property type="match status" value="1"/>
</dbReference>